<dbReference type="EMBL" id="JBHRZH010000002">
    <property type="protein sequence ID" value="MFC3759666.1"/>
    <property type="molecule type" value="Genomic_DNA"/>
</dbReference>
<evidence type="ECO:0000313" key="1">
    <source>
        <dbReference type="EMBL" id="MFC3759666.1"/>
    </source>
</evidence>
<accession>A0ABV7Y4Z2</accession>
<proteinExistence type="predicted"/>
<keyword evidence="2" id="KW-1185">Reference proteome</keyword>
<evidence type="ECO:0000313" key="2">
    <source>
        <dbReference type="Proteomes" id="UP001595699"/>
    </source>
</evidence>
<dbReference type="RefSeq" id="WP_205121865.1">
    <property type="nucleotide sequence ID" value="NZ_JAFBCM010000001.1"/>
</dbReference>
<name>A0ABV7Y4Z2_9ACTN</name>
<gene>
    <name evidence="1" type="ORF">ACFOUW_02330</name>
</gene>
<sequence>MTSDQNDEPEVVLYADFHLLDRQVIDSDGMLVCKIDDLELSESGSDSALPCVTNVLVGPAALGPRIGGILGDWFVAAQRRFHPDPDPGPASFPFALVEKVHEEVRLSVSKYGLDLDRTEDWVRDHLIGRIPGADERGSDDESR</sequence>
<organism evidence="1 2">
    <name type="scientific">Tenggerimyces flavus</name>
    <dbReference type="NCBI Taxonomy" id="1708749"/>
    <lineage>
        <taxon>Bacteria</taxon>
        <taxon>Bacillati</taxon>
        <taxon>Actinomycetota</taxon>
        <taxon>Actinomycetes</taxon>
        <taxon>Propionibacteriales</taxon>
        <taxon>Nocardioidaceae</taxon>
        <taxon>Tenggerimyces</taxon>
    </lineage>
</organism>
<dbReference type="Proteomes" id="UP001595699">
    <property type="component" value="Unassembled WGS sequence"/>
</dbReference>
<comment type="caution">
    <text evidence="1">The sequence shown here is derived from an EMBL/GenBank/DDBJ whole genome shotgun (WGS) entry which is preliminary data.</text>
</comment>
<reference evidence="2" key="1">
    <citation type="journal article" date="2019" name="Int. J. Syst. Evol. Microbiol.">
        <title>The Global Catalogue of Microorganisms (GCM) 10K type strain sequencing project: providing services to taxonomists for standard genome sequencing and annotation.</title>
        <authorList>
            <consortium name="The Broad Institute Genomics Platform"/>
            <consortium name="The Broad Institute Genome Sequencing Center for Infectious Disease"/>
            <person name="Wu L."/>
            <person name="Ma J."/>
        </authorList>
    </citation>
    <scope>NUCLEOTIDE SEQUENCE [LARGE SCALE GENOMIC DNA]</scope>
    <source>
        <strain evidence="2">CGMCC 4.7241</strain>
    </source>
</reference>
<protein>
    <submittedName>
        <fullName evidence="1">Uncharacterized protein</fullName>
    </submittedName>
</protein>